<sequence>MPPHFLTETRILRDGARPVAGVDEVGRGPLAGPVAAAAVILDPRRLPEGIDDSKALSAKAREAAFERIAASALAIGVAFASVEEIDRLNIRRATLLAMGRAVGALHVTPNYVLVDGRDLPKLACPGEAIVKGDALSLSIAAASIVAKVARDRQMRRLAALYPHYGFETNAGYGTAEHLAALRIHGPTPFHRMSFAPLREPRLGGAGVS</sequence>
<evidence type="ECO:0000256" key="2">
    <source>
        <dbReference type="ARBA" id="ARBA00001946"/>
    </source>
</evidence>
<dbReference type="GO" id="GO:0004523">
    <property type="term" value="F:RNA-DNA hybrid ribonuclease activity"/>
    <property type="evidence" value="ECO:0007669"/>
    <property type="project" value="UniProtKB-UniRule"/>
</dbReference>
<dbReference type="InterPro" id="IPR024567">
    <property type="entry name" value="RNase_HII/HIII_dom"/>
</dbReference>
<evidence type="ECO:0000256" key="16">
    <source>
        <dbReference type="RuleBase" id="RU003515"/>
    </source>
</evidence>
<accession>A0A2U1SRK3</accession>
<keyword evidence="9 14" id="KW-0540">Nuclease</keyword>
<comment type="similarity">
    <text evidence="5 14 16">Belongs to the RNase HII family.</text>
</comment>
<reference evidence="18 19" key="1">
    <citation type="journal article" date="2018" name="Appl. Microbiol. Biotechnol.">
        <title>Co-cultivation of the strictly anaerobic methanogen Methanosarcina barkeri with aerobic methanotrophs in an oxygen-limited membrane bioreactor.</title>
        <authorList>
            <person name="In 't Zandt M.H."/>
            <person name="van den Bosch T.J.M."/>
            <person name="Rijkers R."/>
            <person name="van Kessel M.A.H.J."/>
            <person name="Jetten M.S.M."/>
            <person name="Welte C.U."/>
        </authorList>
    </citation>
    <scope>NUCLEOTIDE SEQUENCE [LARGE SCALE GENOMIC DNA]</scope>
    <source>
        <strain evidence="18 19">DSM 17706</strain>
    </source>
</reference>
<gene>
    <name evidence="14" type="primary">rnhB</name>
    <name evidence="18" type="ORF">C5689_08985</name>
</gene>
<dbReference type="Gene3D" id="3.30.420.10">
    <property type="entry name" value="Ribonuclease H-like superfamily/Ribonuclease H"/>
    <property type="match status" value="1"/>
</dbReference>
<dbReference type="Pfam" id="PF01351">
    <property type="entry name" value="RNase_HII"/>
    <property type="match status" value="1"/>
</dbReference>
<dbReference type="NCBIfam" id="NF000595">
    <property type="entry name" value="PRK00015.1-3"/>
    <property type="match status" value="1"/>
</dbReference>
<comment type="caution">
    <text evidence="18">The sequence shown here is derived from an EMBL/GenBank/DDBJ whole genome shotgun (WGS) entry which is preliminary data.</text>
</comment>
<dbReference type="InterPro" id="IPR036397">
    <property type="entry name" value="RNaseH_sf"/>
</dbReference>
<evidence type="ECO:0000256" key="9">
    <source>
        <dbReference type="ARBA" id="ARBA00022722"/>
    </source>
</evidence>
<keyword evidence="11 14" id="KW-0255">Endonuclease</keyword>
<keyword evidence="8 14" id="KW-0963">Cytoplasm</keyword>
<dbReference type="EMBL" id="PUIV01000010">
    <property type="protein sequence ID" value="PWB94238.1"/>
    <property type="molecule type" value="Genomic_DNA"/>
</dbReference>
<dbReference type="InterPro" id="IPR012337">
    <property type="entry name" value="RNaseH-like_sf"/>
</dbReference>
<dbReference type="GO" id="GO:0030145">
    <property type="term" value="F:manganese ion binding"/>
    <property type="evidence" value="ECO:0007669"/>
    <property type="project" value="UniProtKB-UniRule"/>
</dbReference>
<dbReference type="PROSITE" id="PS51975">
    <property type="entry name" value="RNASE_H_2"/>
    <property type="match status" value="1"/>
</dbReference>
<comment type="cofactor">
    <cofactor evidence="14 15">
        <name>Mn(2+)</name>
        <dbReference type="ChEBI" id="CHEBI:29035"/>
    </cofactor>
    <cofactor evidence="14 15">
        <name>Mg(2+)</name>
        <dbReference type="ChEBI" id="CHEBI:18420"/>
    </cofactor>
    <text evidence="14 15">Manganese or magnesium. Binds 1 divalent metal ion per monomer in the absence of substrate. May bind a second metal ion after substrate binding.</text>
</comment>
<dbReference type="HAMAP" id="MF_00052_B">
    <property type="entry name" value="RNase_HII_B"/>
    <property type="match status" value="1"/>
</dbReference>
<comment type="cofactor">
    <cofactor evidence="2">
        <name>Mg(2+)</name>
        <dbReference type="ChEBI" id="CHEBI:18420"/>
    </cofactor>
</comment>
<comment type="function">
    <text evidence="3 14 16">Endonuclease that specifically degrades the RNA of RNA-DNA hybrids.</text>
</comment>
<dbReference type="InterPro" id="IPR022898">
    <property type="entry name" value="RNase_HII"/>
</dbReference>
<evidence type="ECO:0000256" key="12">
    <source>
        <dbReference type="ARBA" id="ARBA00022801"/>
    </source>
</evidence>
<evidence type="ECO:0000313" key="19">
    <source>
        <dbReference type="Proteomes" id="UP000245137"/>
    </source>
</evidence>
<dbReference type="GO" id="GO:0006298">
    <property type="term" value="P:mismatch repair"/>
    <property type="evidence" value="ECO:0007669"/>
    <property type="project" value="TreeGrafter"/>
</dbReference>
<dbReference type="GO" id="GO:0043137">
    <property type="term" value="P:DNA replication, removal of RNA primer"/>
    <property type="evidence" value="ECO:0007669"/>
    <property type="project" value="TreeGrafter"/>
</dbReference>
<evidence type="ECO:0000256" key="5">
    <source>
        <dbReference type="ARBA" id="ARBA00007383"/>
    </source>
</evidence>
<evidence type="ECO:0000256" key="10">
    <source>
        <dbReference type="ARBA" id="ARBA00022723"/>
    </source>
</evidence>
<keyword evidence="13 14" id="KW-0464">Manganese</keyword>
<evidence type="ECO:0000256" key="14">
    <source>
        <dbReference type="HAMAP-Rule" id="MF_00052"/>
    </source>
</evidence>
<feature type="binding site" evidence="14 15">
    <location>
        <position position="23"/>
    </location>
    <ligand>
        <name>a divalent metal cation</name>
        <dbReference type="ChEBI" id="CHEBI:60240"/>
    </ligand>
</feature>
<evidence type="ECO:0000256" key="8">
    <source>
        <dbReference type="ARBA" id="ARBA00022490"/>
    </source>
</evidence>
<keyword evidence="19" id="KW-1185">Reference proteome</keyword>
<evidence type="ECO:0000256" key="11">
    <source>
        <dbReference type="ARBA" id="ARBA00022759"/>
    </source>
</evidence>
<evidence type="ECO:0000256" key="13">
    <source>
        <dbReference type="ARBA" id="ARBA00023211"/>
    </source>
</evidence>
<evidence type="ECO:0000259" key="17">
    <source>
        <dbReference type="PROSITE" id="PS51975"/>
    </source>
</evidence>
<dbReference type="PANTHER" id="PTHR10954">
    <property type="entry name" value="RIBONUCLEASE H2 SUBUNIT A"/>
    <property type="match status" value="1"/>
</dbReference>
<dbReference type="OrthoDB" id="9803420at2"/>
<evidence type="ECO:0000256" key="6">
    <source>
        <dbReference type="ARBA" id="ARBA00012180"/>
    </source>
</evidence>
<dbReference type="GO" id="GO:0005737">
    <property type="term" value="C:cytoplasm"/>
    <property type="evidence" value="ECO:0007669"/>
    <property type="project" value="UniProtKB-SubCell"/>
</dbReference>
<dbReference type="RefSeq" id="WP_108916935.1">
    <property type="nucleotide sequence ID" value="NZ_BGJY01000012.1"/>
</dbReference>
<feature type="binding site" evidence="14 15">
    <location>
        <position position="115"/>
    </location>
    <ligand>
        <name>a divalent metal cation</name>
        <dbReference type="ChEBI" id="CHEBI:60240"/>
    </ligand>
</feature>
<evidence type="ECO:0000256" key="15">
    <source>
        <dbReference type="PROSITE-ProRule" id="PRU01319"/>
    </source>
</evidence>
<comment type="subcellular location">
    <subcellularLocation>
        <location evidence="4 14">Cytoplasm</location>
    </subcellularLocation>
</comment>
<dbReference type="GO" id="GO:0032299">
    <property type="term" value="C:ribonuclease H2 complex"/>
    <property type="evidence" value="ECO:0007669"/>
    <property type="project" value="TreeGrafter"/>
</dbReference>
<keyword evidence="10 14" id="KW-0479">Metal-binding</keyword>
<dbReference type="EC" id="3.1.26.4" evidence="6 14"/>
<dbReference type="NCBIfam" id="NF000594">
    <property type="entry name" value="PRK00015.1-1"/>
    <property type="match status" value="1"/>
</dbReference>
<evidence type="ECO:0000256" key="3">
    <source>
        <dbReference type="ARBA" id="ARBA00004065"/>
    </source>
</evidence>
<dbReference type="SUPFAM" id="SSF53098">
    <property type="entry name" value="Ribonuclease H-like"/>
    <property type="match status" value="1"/>
</dbReference>
<feature type="domain" description="RNase H type-2" evidence="17">
    <location>
        <begin position="17"/>
        <end position="206"/>
    </location>
</feature>
<organism evidence="18 19">
    <name type="scientific">Methylosinus sporium</name>
    <dbReference type="NCBI Taxonomy" id="428"/>
    <lineage>
        <taxon>Bacteria</taxon>
        <taxon>Pseudomonadati</taxon>
        <taxon>Pseudomonadota</taxon>
        <taxon>Alphaproteobacteria</taxon>
        <taxon>Hyphomicrobiales</taxon>
        <taxon>Methylocystaceae</taxon>
        <taxon>Methylosinus</taxon>
    </lineage>
</organism>
<dbReference type="PANTHER" id="PTHR10954:SF18">
    <property type="entry name" value="RIBONUCLEASE HII"/>
    <property type="match status" value="1"/>
</dbReference>
<name>A0A2U1SRK3_METSR</name>
<dbReference type="InterPro" id="IPR001352">
    <property type="entry name" value="RNase_HII/HIII"/>
</dbReference>
<dbReference type="CDD" id="cd07182">
    <property type="entry name" value="RNase_HII_bacteria_HII_like"/>
    <property type="match status" value="1"/>
</dbReference>
<comment type="catalytic activity">
    <reaction evidence="1 14 15 16">
        <text>Endonucleolytic cleavage to 5'-phosphomonoester.</text>
        <dbReference type="EC" id="3.1.26.4"/>
    </reaction>
</comment>
<evidence type="ECO:0000313" key="18">
    <source>
        <dbReference type="EMBL" id="PWB94238.1"/>
    </source>
</evidence>
<dbReference type="AlphaFoldDB" id="A0A2U1SRK3"/>
<evidence type="ECO:0000256" key="4">
    <source>
        <dbReference type="ARBA" id="ARBA00004496"/>
    </source>
</evidence>
<dbReference type="Proteomes" id="UP000245137">
    <property type="component" value="Unassembled WGS sequence"/>
</dbReference>
<protein>
    <recommendedName>
        <fullName evidence="7 14">Ribonuclease HII</fullName>
        <shortName evidence="14">RNase HII</shortName>
        <ecNumber evidence="6 14">3.1.26.4</ecNumber>
    </recommendedName>
</protein>
<proteinExistence type="inferred from homology"/>
<evidence type="ECO:0000256" key="1">
    <source>
        <dbReference type="ARBA" id="ARBA00000077"/>
    </source>
</evidence>
<feature type="binding site" evidence="14 15">
    <location>
        <position position="24"/>
    </location>
    <ligand>
        <name>a divalent metal cation</name>
        <dbReference type="ChEBI" id="CHEBI:60240"/>
    </ligand>
</feature>
<dbReference type="FunFam" id="3.30.420.10:FF:000006">
    <property type="entry name" value="Ribonuclease HII"/>
    <property type="match status" value="1"/>
</dbReference>
<keyword evidence="12 14" id="KW-0378">Hydrolase</keyword>
<evidence type="ECO:0000256" key="7">
    <source>
        <dbReference type="ARBA" id="ARBA00019179"/>
    </source>
</evidence>
<dbReference type="GO" id="GO:0003723">
    <property type="term" value="F:RNA binding"/>
    <property type="evidence" value="ECO:0007669"/>
    <property type="project" value="UniProtKB-UniRule"/>
</dbReference>